<accession>A0A1R4GEX7</accession>
<proteinExistence type="predicted"/>
<protein>
    <submittedName>
        <fullName evidence="1">Uncharacterized protein</fullName>
    </submittedName>
</protein>
<dbReference type="AlphaFoldDB" id="A0A1R4GEX7"/>
<evidence type="ECO:0000313" key="1">
    <source>
        <dbReference type="EMBL" id="SJM66683.1"/>
    </source>
</evidence>
<gene>
    <name evidence="1" type="ORF">FM101_09980</name>
</gene>
<dbReference type="RefSeq" id="WP_086999054.1">
    <property type="nucleotide sequence ID" value="NZ_FUHW01000035.1"/>
</dbReference>
<organism evidence="1 2">
    <name type="scientific">Arthrobacter rhombi</name>
    <dbReference type="NCBI Taxonomy" id="71253"/>
    <lineage>
        <taxon>Bacteria</taxon>
        <taxon>Bacillati</taxon>
        <taxon>Actinomycetota</taxon>
        <taxon>Actinomycetes</taxon>
        <taxon>Micrococcales</taxon>
        <taxon>Micrococcaceae</taxon>
        <taxon>Arthrobacter</taxon>
    </lineage>
</organism>
<dbReference type="EMBL" id="FUHW01000035">
    <property type="protein sequence ID" value="SJM66683.1"/>
    <property type="molecule type" value="Genomic_DNA"/>
</dbReference>
<sequence>MPRCTLLFVIEGELLRESIRASCELADEYQRLMPQVMEVSKSEIFAVGEAPRIQRRMRLPHPLDDCSSAATSAGPIHALWSPAGWWTPGDCPPAPPDSNGATAWQWAHYGTVMKASRDAHLILWDLYIRHVGNELAA</sequence>
<evidence type="ECO:0000313" key="2">
    <source>
        <dbReference type="Proteomes" id="UP000195913"/>
    </source>
</evidence>
<name>A0A1R4GEX7_9MICC</name>
<dbReference type="Proteomes" id="UP000195913">
    <property type="component" value="Unassembled WGS sequence"/>
</dbReference>
<keyword evidence="2" id="KW-1185">Reference proteome</keyword>
<reference evidence="1 2" key="1">
    <citation type="submission" date="2017-02" db="EMBL/GenBank/DDBJ databases">
        <authorList>
            <person name="Peterson S.W."/>
        </authorList>
    </citation>
    <scope>NUCLEOTIDE SEQUENCE [LARGE SCALE GENOMIC DNA]</scope>
    <source>
        <strain evidence="1 2">B Ar 00.02</strain>
    </source>
</reference>